<keyword evidence="3" id="KW-0328">Glycosyltransferase</keyword>
<evidence type="ECO:0000256" key="1">
    <source>
        <dbReference type="ARBA" id="ARBA00004236"/>
    </source>
</evidence>
<keyword evidence="12" id="KW-1185">Reference proteome</keyword>
<comment type="similarity">
    <text evidence="8">Belongs to the glycosyltransferase 2 family. CrtQ subfamily.</text>
</comment>
<keyword evidence="4 11" id="KW-0808">Transferase</keyword>
<feature type="domain" description="Glycosyltransferase 2-like" evidence="10">
    <location>
        <begin position="9"/>
        <end position="146"/>
    </location>
</feature>
<organism evidence="11 12">
    <name type="scientific">Phycicoccus endophyticus</name>
    <dbReference type="NCBI Taxonomy" id="1690220"/>
    <lineage>
        <taxon>Bacteria</taxon>
        <taxon>Bacillati</taxon>
        <taxon>Actinomycetota</taxon>
        <taxon>Actinomycetes</taxon>
        <taxon>Micrococcales</taxon>
        <taxon>Intrasporangiaceae</taxon>
        <taxon>Phycicoccus</taxon>
    </lineage>
</organism>
<dbReference type="PANTHER" id="PTHR43646">
    <property type="entry name" value="GLYCOSYLTRANSFERASE"/>
    <property type="match status" value="1"/>
</dbReference>
<protein>
    <recommendedName>
        <fullName evidence="9">4,4'-diaponeurosporenoate glycosyltransferase</fullName>
    </recommendedName>
</protein>
<dbReference type="EMBL" id="CP060712">
    <property type="protein sequence ID" value="QNN48913.1"/>
    <property type="molecule type" value="Genomic_DNA"/>
</dbReference>
<reference evidence="11 12" key="1">
    <citation type="submission" date="2020-08" db="EMBL/GenBank/DDBJ databases">
        <title>Genome sequence of Phycicoccus endophyticus JCM 31784T.</title>
        <authorList>
            <person name="Hyun D.-W."/>
            <person name="Bae J.-W."/>
        </authorList>
    </citation>
    <scope>NUCLEOTIDE SEQUENCE [LARGE SCALE GENOMIC DNA]</scope>
    <source>
        <strain evidence="11 12">JCM 31784</strain>
    </source>
</reference>
<dbReference type="Proteomes" id="UP000515976">
    <property type="component" value="Chromosome"/>
</dbReference>
<dbReference type="InterPro" id="IPR001173">
    <property type="entry name" value="Glyco_trans_2-like"/>
</dbReference>
<evidence type="ECO:0000256" key="5">
    <source>
        <dbReference type="ARBA" id="ARBA00023136"/>
    </source>
</evidence>
<comment type="pathway">
    <text evidence="7">Carotenoid biosynthesis; staphyloxanthin biosynthesis; staphyloxanthin from farnesyl diphosphate: step 4/5.</text>
</comment>
<evidence type="ECO:0000313" key="12">
    <source>
        <dbReference type="Proteomes" id="UP000515976"/>
    </source>
</evidence>
<gene>
    <name evidence="11" type="ORF">H9L10_11625</name>
</gene>
<comment type="subcellular location">
    <subcellularLocation>
        <location evidence="1">Cell membrane</location>
    </subcellularLocation>
</comment>
<dbReference type="GO" id="GO:0005886">
    <property type="term" value="C:plasma membrane"/>
    <property type="evidence" value="ECO:0007669"/>
    <property type="project" value="UniProtKB-SubCell"/>
</dbReference>
<evidence type="ECO:0000256" key="4">
    <source>
        <dbReference type="ARBA" id="ARBA00022679"/>
    </source>
</evidence>
<keyword evidence="2" id="KW-1003">Cell membrane</keyword>
<name>A0A7G9QZY8_9MICO</name>
<keyword evidence="5" id="KW-0472">Membrane</keyword>
<dbReference type="PANTHER" id="PTHR43646:SF2">
    <property type="entry name" value="GLYCOSYLTRANSFERASE 2-LIKE DOMAIN-CONTAINING PROTEIN"/>
    <property type="match status" value="1"/>
</dbReference>
<dbReference type="InterPro" id="IPR029044">
    <property type="entry name" value="Nucleotide-diphossugar_trans"/>
</dbReference>
<dbReference type="RefSeq" id="WP_166104778.1">
    <property type="nucleotide sequence ID" value="NZ_BMMY01000010.1"/>
</dbReference>
<evidence type="ECO:0000256" key="6">
    <source>
        <dbReference type="ARBA" id="ARBA00037281"/>
    </source>
</evidence>
<dbReference type="Pfam" id="PF00535">
    <property type="entry name" value="Glycos_transf_2"/>
    <property type="match status" value="1"/>
</dbReference>
<dbReference type="Gene3D" id="3.90.550.10">
    <property type="entry name" value="Spore Coat Polysaccharide Biosynthesis Protein SpsA, Chain A"/>
    <property type="match status" value="1"/>
</dbReference>
<dbReference type="SUPFAM" id="SSF53448">
    <property type="entry name" value="Nucleotide-diphospho-sugar transferases"/>
    <property type="match status" value="1"/>
</dbReference>
<accession>A0A7G9QZY8</accession>
<evidence type="ECO:0000256" key="9">
    <source>
        <dbReference type="ARBA" id="ARBA00040345"/>
    </source>
</evidence>
<evidence type="ECO:0000256" key="8">
    <source>
        <dbReference type="ARBA" id="ARBA00038120"/>
    </source>
</evidence>
<evidence type="ECO:0000256" key="7">
    <source>
        <dbReference type="ARBA" id="ARBA00037904"/>
    </source>
</evidence>
<evidence type="ECO:0000313" key="11">
    <source>
        <dbReference type="EMBL" id="QNN48913.1"/>
    </source>
</evidence>
<proteinExistence type="inferred from homology"/>
<dbReference type="KEGG" id="pei:H9L10_11625"/>
<sequence length="242" mass="24857">MSRLEHVVVAVPARDEEAVLGDCLDALLRSVTRLRTARPGVGVEVVVALDRCLDASAQVAASRPVTVVRSDAGSVGAARRLAVAAGLAAVRARGGSPRGTWVAGTDADCLVPVHWLTGQLALADAGAELVVGTVEPVGDVEPARLAAWHARHSLRDGHEYVHGANLGIRGDTYLAVGGFADLPVHEDVALVAAVRARARPEVATDQVRVRTSARRLGRVEGGFASYLAGLPVPGGVSGSGTG</sequence>
<evidence type="ECO:0000256" key="2">
    <source>
        <dbReference type="ARBA" id="ARBA00022475"/>
    </source>
</evidence>
<dbReference type="GO" id="GO:0016757">
    <property type="term" value="F:glycosyltransferase activity"/>
    <property type="evidence" value="ECO:0007669"/>
    <property type="project" value="UniProtKB-KW"/>
</dbReference>
<evidence type="ECO:0000259" key="10">
    <source>
        <dbReference type="Pfam" id="PF00535"/>
    </source>
</evidence>
<evidence type="ECO:0000256" key="3">
    <source>
        <dbReference type="ARBA" id="ARBA00022676"/>
    </source>
</evidence>
<dbReference type="AlphaFoldDB" id="A0A7G9QZY8"/>
<comment type="function">
    <text evidence="6">Catalyzes the glycosylation of 4,4'-diaponeurosporenoate, i.e. the esterification of glucose at the C1'' position with the carboxyl group of 4,4'-diaponeurosporenic acid, to form glycosyl-4,4'-diaponeurosporenoate. This is a step in the biosynthesis of staphyloxanthin, an orange pigment present in most staphylococci strains.</text>
</comment>